<proteinExistence type="predicted"/>
<evidence type="ECO:0000313" key="4">
    <source>
        <dbReference type="Proteomes" id="UP001437256"/>
    </source>
</evidence>
<keyword evidence="1" id="KW-0175">Coiled coil</keyword>
<protein>
    <recommendedName>
        <fullName evidence="5">Transforming acidic coiled-coil-containing protein C-terminal domain-containing protein</fullName>
    </recommendedName>
</protein>
<sequence>MAESKYTTPSRTSLPPIKLELEDDIATSSTPFTTAKRRGNISTTNALKAFYDETTENSQVDSQEWYEDICRKRGIESTSVNRGSAATTSNLTRSVSCRTTTRTPANQKSSNVKQQPPQPAQIKAEPGYGVPVAATPSNIKRELSPAIQIKSESSNTCTMNLIDNDTKTILYLQTRLNQEETERNDLQATNNQLLARLRWYENTVAECERELAEAKVDLQIAATLEKQVREEARGHKRKIRELENEFAAFKRKLLRMAEA</sequence>
<reference evidence="3 4" key="1">
    <citation type="submission" date="2024-05" db="EMBL/GenBank/DDBJ databases">
        <title>A draft genome resource for the thread blight pathogen Marasmius tenuissimus strain MS-2.</title>
        <authorList>
            <person name="Yulfo-Soto G.E."/>
            <person name="Baruah I.K."/>
            <person name="Amoako-Attah I."/>
            <person name="Bukari Y."/>
            <person name="Meinhardt L.W."/>
            <person name="Bailey B.A."/>
            <person name="Cohen S.P."/>
        </authorList>
    </citation>
    <scope>NUCLEOTIDE SEQUENCE [LARGE SCALE GENOMIC DNA]</scope>
    <source>
        <strain evidence="3 4">MS-2</strain>
    </source>
</reference>
<accession>A0ABR2Z737</accession>
<evidence type="ECO:0008006" key="5">
    <source>
        <dbReference type="Google" id="ProtNLM"/>
    </source>
</evidence>
<feature type="compositionally biased region" description="Polar residues" evidence="2">
    <location>
        <begin position="104"/>
        <end position="113"/>
    </location>
</feature>
<dbReference type="EMBL" id="JBBXMP010001003">
    <property type="protein sequence ID" value="KAL0056744.1"/>
    <property type="molecule type" value="Genomic_DNA"/>
</dbReference>
<feature type="region of interest" description="Disordered" evidence="2">
    <location>
        <begin position="78"/>
        <end position="129"/>
    </location>
</feature>
<evidence type="ECO:0000313" key="3">
    <source>
        <dbReference type="EMBL" id="KAL0056744.1"/>
    </source>
</evidence>
<gene>
    <name evidence="3" type="ORF">AAF712_016649</name>
</gene>
<feature type="coiled-coil region" evidence="1">
    <location>
        <begin position="176"/>
        <end position="259"/>
    </location>
</feature>
<evidence type="ECO:0000256" key="2">
    <source>
        <dbReference type="SAM" id="MobiDB-lite"/>
    </source>
</evidence>
<organism evidence="3 4">
    <name type="scientific">Marasmius tenuissimus</name>
    <dbReference type="NCBI Taxonomy" id="585030"/>
    <lineage>
        <taxon>Eukaryota</taxon>
        <taxon>Fungi</taxon>
        <taxon>Dikarya</taxon>
        <taxon>Basidiomycota</taxon>
        <taxon>Agaricomycotina</taxon>
        <taxon>Agaricomycetes</taxon>
        <taxon>Agaricomycetidae</taxon>
        <taxon>Agaricales</taxon>
        <taxon>Marasmiineae</taxon>
        <taxon>Marasmiaceae</taxon>
        <taxon>Marasmius</taxon>
    </lineage>
</organism>
<comment type="caution">
    <text evidence="3">The sequence shown here is derived from an EMBL/GenBank/DDBJ whole genome shotgun (WGS) entry which is preliminary data.</text>
</comment>
<dbReference type="Proteomes" id="UP001437256">
    <property type="component" value="Unassembled WGS sequence"/>
</dbReference>
<feature type="compositionally biased region" description="Low complexity" evidence="2">
    <location>
        <begin position="92"/>
        <end position="103"/>
    </location>
</feature>
<feature type="compositionally biased region" description="Polar residues" evidence="2">
    <location>
        <begin position="78"/>
        <end position="91"/>
    </location>
</feature>
<keyword evidence="4" id="KW-1185">Reference proteome</keyword>
<evidence type="ECO:0000256" key="1">
    <source>
        <dbReference type="SAM" id="Coils"/>
    </source>
</evidence>
<name>A0ABR2Z737_9AGAR</name>